<dbReference type="KEGG" id="plei:Q9312_03700"/>
<reference evidence="1 2" key="1">
    <citation type="submission" date="2023-08" db="EMBL/GenBank/DDBJ databases">
        <title>Pleionea litopenaei sp. nov., isolated from stomach of juvenile Litopenaeus vannamei.</title>
        <authorList>
            <person name="Rho A.M."/>
            <person name="Hwang C.Y."/>
        </authorList>
    </citation>
    <scope>NUCLEOTIDE SEQUENCE [LARGE SCALE GENOMIC DNA]</scope>
    <source>
        <strain evidence="1 2">HL-JVS1</strain>
    </source>
</reference>
<sequence length="157" mass="18033">MVLEPANNSTLTQSNQLNIDWTLLSEWEAEQLQLALSYCERHSWHVLAVSDEQTRTLEPALSVWQFTVNQHSTTKRIWLISGDLPTLSLPFKAAATAREALLAFSRQYLFLARQLKQAAQAENKQPSDEVKLRMQENVKAAADLLVLYHENELWLEE</sequence>
<proteinExistence type="predicted"/>
<dbReference type="RefSeq" id="WP_309203210.1">
    <property type="nucleotide sequence ID" value="NZ_CP133548.1"/>
</dbReference>
<dbReference type="AlphaFoldDB" id="A0AA51RUN5"/>
<keyword evidence="2" id="KW-1185">Reference proteome</keyword>
<dbReference type="Proteomes" id="UP001239782">
    <property type="component" value="Chromosome"/>
</dbReference>
<gene>
    <name evidence="1" type="ORF">Q9312_03700</name>
</gene>
<protein>
    <submittedName>
        <fullName evidence="1">DUF4826 family protein</fullName>
    </submittedName>
</protein>
<name>A0AA51RUN5_9GAMM</name>
<dbReference type="Pfam" id="PF16108">
    <property type="entry name" value="DUF4826"/>
    <property type="match status" value="1"/>
</dbReference>
<dbReference type="InterPro" id="IPR032251">
    <property type="entry name" value="DUF4826"/>
</dbReference>
<dbReference type="EMBL" id="CP133548">
    <property type="protein sequence ID" value="WMS88026.1"/>
    <property type="molecule type" value="Genomic_DNA"/>
</dbReference>
<accession>A0AA51RUN5</accession>
<organism evidence="1 2">
    <name type="scientific">Pleionea litopenaei</name>
    <dbReference type="NCBI Taxonomy" id="3070815"/>
    <lineage>
        <taxon>Bacteria</taxon>
        <taxon>Pseudomonadati</taxon>
        <taxon>Pseudomonadota</taxon>
        <taxon>Gammaproteobacteria</taxon>
        <taxon>Oceanospirillales</taxon>
        <taxon>Pleioneaceae</taxon>
        <taxon>Pleionea</taxon>
    </lineage>
</organism>
<evidence type="ECO:0000313" key="2">
    <source>
        <dbReference type="Proteomes" id="UP001239782"/>
    </source>
</evidence>
<evidence type="ECO:0000313" key="1">
    <source>
        <dbReference type="EMBL" id="WMS88026.1"/>
    </source>
</evidence>